<feature type="transmembrane region" description="Helical" evidence="8">
    <location>
        <begin position="51"/>
        <end position="70"/>
    </location>
</feature>
<accession>A0A6P8C9C2</accession>
<evidence type="ECO:0000256" key="7">
    <source>
        <dbReference type="ARBA" id="ARBA00023136"/>
    </source>
</evidence>
<reference evidence="10" key="1">
    <citation type="journal article" date="2020" name="Plant Biotechnol. J.">
        <title>The pomegranate (Punica granatum L.) draft genome dissects genetic divergence between soft- and hard-seeded cultivars.</title>
        <authorList>
            <person name="Luo X."/>
            <person name="Li H."/>
            <person name="Wu Z."/>
            <person name="Yao W."/>
            <person name="Zhao P."/>
            <person name="Cao D."/>
            <person name="Yu H."/>
            <person name="Li K."/>
            <person name="Poudel K."/>
            <person name="Zhao D."/>
            <person name="Zhang F."/>
            <person name="Xia X."/>
            <person name="Chen L."/>
            <person name="Wang Q."/>
            <person name="Jing D."/>
            <person name="Cao S."/>
        </authorList>
    </citation>
    <scope>NUCLEOTIDE SEQUENCE [LARGE SCALE GENOMIC DNA]</scope>
    <source>
        <strain evidence="10">cv. Tunisia</strain>
    </source>
</reference>
<dbReference type="GO" id="GO:0005886">
    <property type="term" value="C:plasma membrane"/>
    <property type="evidence" value="ECO:0007669"/>
    <property type="project" value="UniProtKB-SubCell"/>
</dbReference>
<dbReference type="Proteomes" id="UP000515151">
    <property type="component" value="Chromosome 2"/>
</dbReference>
<proteinExistence type="inferred from homology"/>
<dbReference type="AlphaFoldDB" id="A0A6P8C9C2"/>
<keyword evidence="5 8" id="KW-0812">Transmembrane</keyword>
<dbReference type="Pfam" id="PF04535">
    <property type="entry name" value="CASP_dom"/>
    <property type="match status" value="1"/>
</dbReference>
<dbReference type="InterPro" id="IPR006702">
    <property type="entry name" value="CASP_dom"/>
</dbReference>
<feature type="transmembrane region" description="Helical" evidence="8">
    <location>
        <begin position="91"/>
        <end position="121"/>
    </location>
</feature>
<dbReference type="InterPro" id="IPR006459">
    <property type="entry name" value="CASP/CASPL"/>
</dbReference>
<feature type="transmembrane region" description="Helical" evidence="8">
    <location>
        <begin position="141"/>
        <end position="169"/>
    </location>
</feature>
<comment type="similarity">
    <text evidence="2 8">Belongs to the Casparian strip membrane proteins (CASP) family.</text>
</comment>
<sequence>MAASLGKVEALLRACAVLMLVLTACLVGMDTQTKAIVFTYKKKVTYKYLNALTAMVYIDVAAAAYSLLQLSRCTISVWSHKNLITYDQKNLAWGFFLLDQVVVYAVFAVNSAAAQAALLAVTGSKGLQWMKWCNRFTRFCIQIGGSLFCGYVTCFLLATVSFTSAFNLFRLYSPTQFMQLKRKT</sequence>
<dbReference type="RefSeq" id="XP_031378286.1">
    <property type="nucleotide sequence ID" value="XM_031522426.1"/>
</dbReference>
<feature type="domain" description="Casparian strip membrane protein" evidence="9">
    <location>
        <begin position="5"/>
        <end position="155"/>
    </location>
</feature>
<organism evidence="10 11">
    <name type="scientific">Punica granatum</name>
    <name type="common">Pomegranate</name>
    <dbReference type="NCBI Taxonomy" id="22663"/>
    <lineage>
        <taxon>Eukaryota</taxon>
        <taxon>Viridiplantae</taxon>
        <taxon>Streptophyta</taxon>
        <taxon>Embryophyta</taxon>
        <taxon>Tracheophyta</taxon>
        <taxon>Spermatophyta</taxon>
        <taxon>Magnoliopsida</taxon>
        <taxon>eudicotyledons</taxon>
        <taxon>Gunneridae</taxon>
        <taxon>Pentapetalae</taxon>
        <taxon>rosids</taxon>
        <taxon>malvids</taxon>
        <taxon>Myrtales</taxon>
        <taxon>Lythraceae</taxon>
        <taxon>Punica</taxon>
    </lineage>
</organism>
<name>A0A6P8C9C2_PUNGR</name>
<gene>
    <name evidence="11" type="primary">LOC116193684</name>
</gene>
<protein>
    <recommendedName>
        <fullName evidence="8">CASP-like protein</fullName>
    </recommendedName>
</protein>
<evidence type="ECO:0000256" key="3">
    <source>
        <dbReference type="ARBA" id="ARBA00011489"/>
    </source>
</evidence>
<keyword evidence="10" id="KW-1185">Reference proteome</keyword>
<comment type="caution">
    <text evidence="8">Lacks conserved residue(s) required for the propagation of feature annotation.</text>
</comment>
<reference evidence="11" key="2">
    <citation type="submission" date="2025-08" db="UniProtKB">
        <authorList>
            <consortium name="RefSeq"/>
        </authorList>
    </citation>
    <scope>IDENTIFICATION</scope>
    <source>
        <tissue evidence="11">Leaf</tissue>
    </source>
</reference>
<evidence type="ECO:0000256" key="8">
    <source>
        <dbReference type="RuleBase" id="RU361233"/>
    </source>
</evidence>
<keyword evidence="4 8" id="KW-1003">Cell membrane</keyword>
<evidence type="ECO:0000259" key="9">
    <source>
        <dbReference type="Pfam" id="PF04535"/>
    </source>
</evidence>
<dbReference type="PROSITE" id="PS51257">
    <property type="entry name" value="PROKAR_LIPOPROTEIN"/>
    <property type="match status" value="1"/>
</dbReference>
<evidence type="ECO:0000256" key="2">
    <source>
        <dbReference type="ARBA" id="ARBA00007651"/>
    </source>
</evidence>
<evidence type="ECO:0000256" key="4">
    <source>
        <dbReference type="ARBA" id="ARBA00022475"/>
    </source>
</evidence>
<evidence type="ECO:0000313" key="11">
    <source>
        <dbReference type="RefSeq" id="XP_031378286.1"/>
    </source>
</evidence>
<dbReference type="PANTHER" id="PTHR33573">
    <property type="entry name" value="CASP-LIKE PROTEIN 4A4"/>
    <property type="match status" value="1"/>
</dbReference>
<dbReference type="PANTHER" id="PTHR33573:SF30">
    <property type="entry name" value="CASP-LIKE PROTEIN 2C1-RELATED"/>
    <property type="match status" value="1"/>
</dbReference>
<dbReference type="OrthoDB" id="689315at2759"/>
<keyword evidence="6 8" id="KW-1133">Transmembrane helix</keyword>
<dbReference type="NCBIfam" id="TIGR01569">
    <property type="entry name" value="A_tha_TIGR01569"/>
    <property type="match status" value="1"/>
</dbReference>
<dbReference type="GeneID" id="116193684"/>
<keyword evidence="7 8" id="KW-0472">Membrane</keyword>
<comment type="subcellular location">
    <subcellularLocation>
        <location evidence="1 8">Cell membrane</location>
        <topology evidence="1 8">Multi-pass membrane protein</topology>
    </subcellularLocation>
</comment>
<comment type="subunit">
    <text evidence="3 8">Homodimer and heterodimers.</text>
</comment>
<evidence type="ECO:0000256" key="5">
    <source>
        <dbReference type="ARBA" id="ARBA00022692"/>
    </source>
</evidence>
<evidence type="ECO:0000256" key="1">
    <source>
        <dbReference type="ARBA" id="ARBA00004651"/>
    </source>
</evidence>
<evidence type="ECO:0000313" key="10">
    <source>
        <dbReference type="Proteomes" id="UP000515151"/>
    </source>
</evidence>
<evidence type="ECO:0000256" key="6">
    <source>
        <dbReference type="ARBA" id="ARBA00022989"/>
    </source>
</evidence>